<dbReference type="UniPathway" id="UPA00124"/>
<keyword evidence="9" id="KW-1185">Reference proteome</keyword>
<dbReference type="GO" id="GO:0005829">
    <property type="term" value="C:cytosol"/>
    <property type="evidence" value="ECO:0007669"/>
    <property type="project" value="TreeGrafter"/>
</dbReference>
<dbReference type="EC" id="1.1.1.133" evidence="3 6"/>
<name>A0A5B7X4D0_9FLAO</name>
<evidence type="ECO:0000256" key="5">
    <source>
        <dbReference type="ARBA" id="ARBA00048200"/>
    </source>
</evidence>
<comment type="similarity">
    <text evidence="2 6">Belongs to the dTDP-4-dehydrorhamnose reductase family.</text>
</comment>
<keyword evidence="6" id="KW-0521">NADP</keyword>
<dbReference type="InterPro" id="IPR029903">
    <property type="entry name" value="RmlD-like-bd"/>
</dbReference>
<comment type="pathway">
    <text evidence="1 6">Carbohydrate biosynthesis; dTDP-L-rhamnose biosynthesis.</text>
</comment>
<dbReference type="KEGG" id="afla:FHG64_09440"/>
<evidence type="ECO:0000256" key="4">
    <source>
        <dbReference type="ARBA" id="ARBA00017099"/>
    </source>
</evidence>
<dbReference type="OrthoDB" id="9803892at2"/>
<evidence type="ECO:0000256" key="6">
    <source>
        <dbReference type="RuleBase" id="RU364082"/>
    </source>
</evidence>
<evidence type="ECO:0000256" key="2">
    <source>
        <dbReference type="ARBA" id="ARBA00010944"/>
    </source>
</evidence>
<dbReference type="EMBL" id="CP040812">
    <property type="protein sequence ID" value="QCY69602.1"/>
    <property type="molecule type" value="Genomic_DNA"/>
</dbReference>
<reference evidence="8 9" key="1">
    <citation type="submission" date="2019-06" db="EMBL/GenBank/DDBJ databases">
        <title>Complete genome sequence of Antarcticibacterium flavum KCTC 52984T from an Antarctic marine sediment.</title>
        <authorList>
            <person name="Lee Y.M."/>
            <person name="Shin S.C."/>
        </authorList>
    </citation>
    <scope>NUCLEOTIDE SEQUENCE [LARGE SCALE GENOMIC DNA]</scope>
    <source>
        <strain evidence="8 9">KCTC 52984</strain>
    </source>
</reference>
<dbReference type="PANTHER" id="PTHR10491">
    <property type="entry name" value="DTDP-4-DEHYDRORHAMNOSE REDUCTASE"/>
    <property type="match status" value="1"/>
</dbReference>
<proteinExistence type="inferred from homology"/>
<dbReference type="InterPro" id="IPR005913">
    <property type="entry name" value="dTDP_dehydrorham_reduct"/>
</dbReference>
<accession>A0A5B7X4D0</accession>
<protein>
    <recommendedName>
        <fullName evidence="4 6">dTDP-4-dehydrorhamnose reductase</fullName>
        <ecNumber evidence="3 6">1.1.1.133</ecNumber>
    </recommendedName>
</protein>
<evidence type="ECO:0000259" key="7">
    <source>
        <dbReference type="Pfam" id="PF04321"/>
    </source>
</evidence>
<organism evidence="8 9">
    <name type="scientific">Antarcticibacterium flavum</name>
    <dbReference type="NCBI Taxonomy" id="2058175"/>
    <lineage>
        <taxon>Bacteria</taxon>
        <taxon>Pseudomonadati</taxon>
        <taxon>Bacteroidota</taxon>
        <taxon>Flavobacteriia</taxon>
        <taxon>Flavobacteriales</taxon>
        <taxon>Flavobacteriaceae</taxon>
        <taxon>Antarcticibacterium</taxon>
    </lineage>
</organism>
<evidence type="ECO:0000313" key="8">
    <source>
        <dbReference type="EMBL" id="QCY69602.1"/>
    </source>
</evidence>
<dbReference type="SUPFAM" id="SSF51735">
    <property type="entry name" value="NAD(P)-binding Rossmann-fold domains"/>
    <property type="match status" value="1"/>
</dbReference>
<dbReference type="GO" id="GO:0008831">
    <property type="term" value="F:dTDP-4-dehydrorhamnose reductase activity"/>
    <property type="evidence" value="ECO:0007669"/>
    <property type="project" value="UniProtKB-EC"/>
</dbReference>
<dbReference type="Gene3D" id="3.90.25.10">
    <property type="entry name" value="UDP-galactose 4-epimerase, domain 1"/>
    <property type="match status" value="1"/>
</dbReference>
<dbReference type="Gene3D" id="3.40.50.720">
    <property type="entry name" value="NAD(P)-binding Rossmann-like Domain"/>
    <property type="match status" value="1"/>
</dbReference>
<feature type="domain" description="RmlD-like substrate binding" evidence="7">
    <location>
        <begin position="3"/>
        <end position="281"/>
    </location>
</feature>
<comment type="function">
    <text evidence="6">Catalyzes the reduction of dTDP-6-deoxy-L-lyxo-4-hexulose to yield dTDP-L-rhamnose.</text>
</comment>
<dbReference type="GO" id="GO:0019305">
    <property type="term" value="P:dTDP-rhamnose biosynthetic process"/>
    <property type="evidence" value="ECO:0007669"/>
    <property type="project" value="UniProtKB-UniPathway"/>
</dbReference>
<gene>
    <name evidence="8" type="primary">rfbD</name>
    <name evidence="8" type="ORF">FHG64_09440</name>
</gene>
<dbReference type="PANTHER" id="PTHR10491:SF4">
    <property type="entry name" value="METHIONINE ADENOSYLTRANSFERASE 2 SUBUNIT BETA"/>
    <property type="match status" value="1"/>
</dbReference>
<dbReference type="NCBIfam" id="TIGR01214">
    <property type="entry name" value="rmlD"/>
    <property type="match status" value="1"/>
</dbReference>
<evidence type="ECO:0000256" key="1">
    <source>
        <dbReference type="ARBA" id="ARBA00004781"/>
    </source>
</evidence>
<evidence type="ECO:0000256" key="3">
    <source>
        <dbReference type="ARBA" id="ARBA00012929"/>
    </source>
</evidence>
<dbReference type="Pfam" id="PF04321">
    <property type="entry name" value="RmlD_sub_bind"/>
    <property type="match status" value="1"/>
</dbReference>
<comment type="catalytic activity">
    <reaction evidence="5">
        <text>dTDP-beta-L-rhamnose + NADP(+) = dTDP-4-dehydro-beta-L-rhamnose + NADPH + H(+)</text>
        <dbReference type="Rhea" id="RHEA:21796"/>
        <dbReference type="ChEBI" id="CHEBI:15378"/>
        <dbReference type="ChEBI" id="CHEBI:57510"/>
        <dbReference type="ChEBI" id="CHEBI:57783"/>
        <dbReference type="ChEBI" id="CHEBI:58349"/>
        <dbReference type="ChEBI" id="CHEBI:62830"/>
        <dbReference type="EC" id="1.1.1.133"/>
    </reaction>
</comment>
<dbReference type="AlphaFoldDB" id="A0A5B7X4D0"/>
<keyword evidence="6 8" id="KW-0560">Oxidoreductase</keyword>
<dbReference type="InterPro" id="IPR036291">
    <property type="entry name" value="NAD(P)-bd_dom_sf"/>
</dbReference>
<sequence>MKTVLITGAGGQLGKCFELATREMDDIDWLFMDSNEVDITLTYDLQQVFSSKRIDFCINCAAYTNVEKAEDDREKAFLINATAVKNLAEICKKNRTVLFHFSTDYVFDGSASTPYKEEDQTAPINVYGASKLKGEQFIEEISHAYFIFRTSWLYSQFGHNFYKTILNKAREGAALNITTSQTGTPTNANHLARLIVGLIKENNSNYGLYHYSNTGQTTWYGFAREILKISGNLDSVSLKEDNSYQTIAKRPAYSVLDKEKVQAGLSKSIASWEDALKELYETGSVKD</sequence>
<evidence type="ECO:0000313" key="9">
    <source>
        <dbReference type="Proteomes" id="UP000309016"/>
    </source>
</evidence>
<dbReference type="CDD" id="cd05254">
    <property type="entry name" value="dTDP_HR_like_SDR_e"/>
    <property type="match status" value="1"/>
</dbReference>
<dbReference type="RefSeq" id="WP_139066168.1">
    <property type="nucleotide sequence ID" value="NZ_CP040812.1"/>
</dbReference>
<dbReference type="Proteomes" id="UP000309016">
    <property type="component" value="Chromosome"/>
</dbReference>